<keyword evidence="3" id="KW-0238">DNA-binding</keyword>
<dbReference type="SMART" id="SM00448">
    <property type="entry name" value="REC"/>
    <property type="match status" value="1"/>
</dbReference>
<keyword evidence="4" id="KW-0804">Transcription</keyword>
<keyword evidence="1 5" id="KW-0597">Phosphoprotein</keyword>
<evidence type="ECO:0000259" key="7">
    <source>
        <dbReference type="PROSITE" id="PS50043"/>
    </source>
</evidence>
<dbReference type="PRINTS" id="PR00038">
    <property type="entry name" value="HTHLUXR"/>
</dbReference>
<feature type="compositionally biased region" description="Low complexity" evidence="6">
    <location>
        <begin position="292"/>
        <end position="308"/>
    </location>
</feature>
<protein>
    <recommendedName>
        <fullName evidence="11">DNA-binding response regulator</fullName>
    </recommendedName>
</protein>
<dbReference type="Pfam" id="PF00072">
    <property type="entry name" value="Response_reg"/>
    <property type="match status" value="1"/>
</dbReference>
<dbReference type="InterPro" id="IPR011006">
    <property type="entry name" value="CheY-like_superfamily"/>
</dbReference>
<dbReference type="Gene3D" id="3.40.50.2300">
    <property type="match status" value="1"/>
</dbReference>
<keyword evidence="10" id="KW-1185">Reference proteome</keyword>
<dbReference type="SMART" id="SM00421">
    <property type="entry name" value="HTH_LUXR"/>
    <property type="match status" value="1"/>
</dbReference>
<evidence type="ECO:0000256" key="1">
    <source>
        <dbReference type="ARBA" id="ARBA00022553"/>
    </source>
</evidence>
<keyword evidence="2" id="KW-0805">Transcription regulation</keyword>
<dbReference type="Proteomes" id="UP000301309">
    <property type="component" value="Unassembled WGS sequence"/>
</dbReference>
<sequence>MRVVIAEDNALLREGMVLLLNSAGHEVVAVASSGPEVLPALLEHRPDAAVLDVRMPPGFRDEGLRAALAARREMPGLPVLVLSQYVEETYAAELLADGASGLGYLLKDRVGRVEEFLDALERVVAGGTALDPEVVKELMTRRRDDPVDSLTPREREVLHLMAEGRDNATIARTLVVSERAVSKHIGNVFAKLGLPPSDSGHRRVLAVLAYLNKGATSTGSRRTGGEAEPGAGPGPGGPRPQRGSRPSRDRGPGSVRGRVSRGSPRPAPSRQHRYAAPPRGWAPPPHPRRGSAPLPRAPLLDLPQLPLGGAPGGAGNVPSVAGGAENIPSPQCRPHRWQ</sequence>
<dbReference type="GO" id="GO:0006355">
    <property type="term" value="P:regulation of DNA-templated transcription"/>
    <property type="evidence" value="ECO:0007669"/>
    <property type="project" value="InterPro"/>
</dbReference>
<dbReference type="InterPro" id="IPR000792">
    <property type="entry name" value="Tscrpt_reg_LuxR_C"/>
</dbReference>
<dbReference type="InterPro" id="IPR058245">
    <property type="entry name" value="NreC/VraR/RcsB-like_REC"/>
</dbReference>
<dbReference type="PROSITE" id="PS50110">
    <property type="entry name" value="RESPONSE_REGULATORY"/>
    <property type="match status" value="1"/>
</dbReference>
<dbReference type="PANTHER" id="PTHR43214:SF24">
    <property type="entry name" value="TRANSCRIPTIONAL REGULATORY PROTEIN NARL-RELATED"/>
    <property type="match status" value="1"/>
</dbReference>
<dbReference type="GO" id="GO:0000160">
    <property type="term" value="P:phosphorelay signal transduction system"/>
    <property type="evidence" value="ECO:0007669"/>
    <property type="project" value="InterPro"/>
</dbReference>
<reference evidence="9 10" key="1">
    <citation type="journal article" date="2020" name="Int. J. Syst. Evol. Microbiol.">
        <title>Reclassification of Streptomyces castelarensis and Streptomyces sporoclivatus as later heterotypic synonyms of Streptomyces antimycoticus.</title>
        <authorList>
            <person name="Komaki H."/>
            <person name="Tamura T."/>
        </authorList>
    </citation>
    <scope>NUCLEOTIDE SEQUENCE [LARGE SCALE GENOMIC DNA]</scope>
    <source>
        <strain evidence="9 10">NBRC 13459</strain>
    </source>
</reference>
<dbReference type="InterPro" id="IPR016032">
    <property type="entry name" value="Sig_transdc_resp-reg_C-effctor"/>
</dbReference>
<dbReference type="PROSITE" id="PS50043">
    <property type="entry name" value="HTH_LUXR_2"/>
    <property type="match status" value="1"/>
</dbReference>
<dbReference type="CDD" id="cd17535">
    <property type="entry name" value="REC_NarL-like"/>
    <property type="match status" value="1"/>
</dbReference>
<dbReference type="PANTHER" id="PTHR43214">
    <property type="entry name" value="TWO-COMPONENT RESPONSE REGULATOR"/>
    <property type="match status" value="1"/>
</dbReference>
<feature type="modified residue" description="4-aspartylphosphate" evidence="5">
    <location>
        <position position="52"/>
    </location>
</feature>
<evidence type="ECO:0000256" key="5">
    <source>
        <dbReference type="PROSITE-ProRule" id="PRU00169"/>
    </source>
</evidence>
<organism evidence="9 10">
    <name type="scientific">Streptomyces violaceusniger</name>
    <dbReference type="NCBI Taxonomy" id="68280"/>
    <lineage>
        <taxon>Bacteria</taxon>
        <taxon>Bacillati</taxon>
        <taxon>Actinomycetota</taxon>
        <taxon>Actinomycetes</taxon>
        <taxon>Kitasatosporales</taxon>
        <taxon>Streptomycetaceae</taxon>
        <taxon>Streptomyces</taxon>
        <taxon>Streptomyces violaceusniger group</taxon>
    </lineage>
</organism>
<evidence type="ECO:0000256" key="6">
    <source>
        <dbReference type="SAM" id="MobiDB-lite"/>
    </source>
</evidence>
<dbReference type="AlphaFoldDB" id="A0A4D4L8M2"/>
<dbReference type="Gene3D" id="1.10.10.10">
    <property type="entry name" value="Winged helix-like DNA-binding domain superfamily/Winged helix DNA-binding domain"/>
    <property type="match status" value="1"/>
</dbReference>
<dbReference type="InterPro" id="IPR039420">
    <property type="entry name" value="WalR-like"/>
</dbReference>
<feature type="domain" description="HTH luxR-type" evidence="7">
    <location>
        <begin position="143"/>
        <end position="214"/>
    </location>
</feature>
<feature type="compositionally biased region" description="Low complexity" evidence="6">
    <location>
        <begin position="252"/>
        <end position="264"/>
    </location>
</feature>
<evidence type="ECO:0000256" key="3">
    <source>
        <dbReference type="ARBA" id="ARBA00023125"/>
    </source>
</evidence>
<comment type="caution">
    <text evidence="9">The sequence shown here is derived from an EMBL/GenBank/DDBJ whole genome shotgun (WGS) entry which is preliminary data.</text>
</comment>
<gene>
    <name evidence="9" type="ORF">SVIO_054810</name>
</gene>
<evidence type="ECO:0008006" key="11">
    <source>
        <dbReference type="Google" id="ProtNLM"/>
    </source>
</evidence>
<dbReference type="InterPro" id="IPR036388">
    <property type="entry name" value="WH-like_DNA-bd_sf"/>
</dbReference>
<proteinExistence type="predicted"/>
<evidence type="ECO:0000313" key="10">
    <source>
        <dbReference type="Proteomes" id="UP000301309"/>
    </source>
</evidence>
<accession>A0A4D4L8M2</accession>
<feature type="domain" description="Response regulatory" evidence="8">
    <location>
        <begin position="2"/>
        <end position="122"/>
    </location>
</feature>
<feature type="region of interest" description="Disordered" evidence="6">
    <location>
        <begin position="216"/>
        <end position="338"/>
    </location>
</feature>
<name>A0A4D4L8M2_STRVO</name>
<dbReference type="SUPFAM" id="SSF46894">
    <property type="entry name" value="C-terminal effector domain of the bipartite response regulators"/>
    <property type="match status" value="1"/>
</dbReference>
<dbReference type="CDD" id="cd06170">
    <property type="entry name" value="LuxR_C_like"/>
    <property type="match status" value="1"/>
</dbReference>
<evidence type="ECO:0000313" key="9">
    <source>
        <dbReference type="EMBL" id="GDY54858.1"/>
    </source>
</evidence>
<evidence type="ECO:0000256" key="4">
    <source>
        <dbReference type="ARBA" id="ARBA00023163"/>
    </source>
</evidence>
<dbReference type="SUPFAM" id="SSF52172">
    <property type="entry name" value="CheY-like"/>
    <property type="match status" value="1"/>
</dbReference>
<dbReference type="Pfam" id="PF00196">
    <property type="entry name" value="GerE"/>
    <property type="match status" value="1"/>
</dbReference>
<dbReference type="GO" id="GO:0003677">
    <property type="term" value="F:DNA binding"/>
    <property type="evidence" value="ECO:0007669"/>
    <property type="project" value="UniProtKB-KW"/>
</dbReference>
<evidence type="ECO:0000259" key="8">
    <source>
        <dbReference type="PROSITE" id="PS50110"/>
    </source>
</evidence>
<dbReference type="EMBL" id="BJHW01000001">
    <property type="protein sequence ID" value="GDY54858.1"/>
    <property type="molecule type" value="Genomic_DNA"/>
</dbReference>
<evidence type="ECO:0000256" key="2">
    <source>
        <dbReference type="ARBA" id="ARBA00023015"/>
    </source>
</evidence>
<dbReference type="InterPro" id="IPR001789">
    <property type="entry name" value="Sig_transdc_resp-reg_receiver"/>
</dbReference>